<proteinExistence type="inferred from homology"/>
<reference evidence="5 6" key="1">
    <citation type="submission" date="2022-11" db="EMBL/GenBank/DDBJ databases">
        <title>Desulfobotulus tamanensis H1 sp. nov. - anaerobic, alkaliphilic, sulphate reducing bacterium isolated from terrestrial mud volcano.</title>
        <authorList>
            <person name="Frolova A."/>
            <person name="Merkel A.Y."/>
            <person name="Slobodkin A.I."/>
        </authorList>
    </citation>
    <scope>NUCLEOTIDE SEQUENCE [LARGE SCALE GENOMIC DNA]</scope>
    <source>
        <strain evidence="5 6">H1</strain>
    </source>
</reference>
<dbReference type="InterPro" id="IPR003773">
    <property type="entry name" value="Menaquinone_biosynth"/>
</dbReference>
<evidence type="ECO:0000313" key="6">
    <source>
        <dbReference type="Proteomes" id="UP001209681"/>
    </source>
</evidence>
<comment type="similarity">
    <text evidence="4">Belongs to the MqnA/MqnD family. MqnA subfamily.</text>
</comment>
<dbReference type="Gene3D" id="3.40.190.10">
    <property type="entry name" value="Periplasmic binding protein-like II"/>
    <property type="match status" value="2"/>
</dbReference>
<dbReference type="HAMAP" id="MF_00995">
    <property type="entry name" value="MqnA"/>
    <property type="match status" value="1"/>
</dbReference>
<protein>
    <recommendedName>
        <fullName evidence="4">Chorismate dehydratase</fullName>
        <ecNumber evidence="4">4.2.1.151</ecNumber>
    </recommendedName>
    <alternativeName>
        <fullName evidence="4">Menaquinone biosynthetic enzyme MqnA</fullName>
    </alternativeName>
</protein>
<gene>
    <name evidence="4" type="primary">mqnA</name>
    <name evidence="5" type="ORF">OOT00_08820</name>
</gene>
<name>A0ABT3N9F7_9BACT</name>
<comment type="catalytic activity">
    <reaction evidence="4">
        <text>chorismate = 3-[(1-carboxyvinyl)-oxy]benzoate + H2O</text>
        <dbReference type="Rhea" id="RHEA:40051"/>
        <dbReference type="ChEBI" id="CHEBI:15377"/>
        <dbReference type="ChEBI" id="CHEBI:29748"/>
        <dbReference type="ChEBI" id="CHEBI:76981"/>
        <dbReference type="EC" id="4.2.1.151"/>
    </reaction>
</comment>
<dbReference type="EMBL" id="JAPFPW010000009">
    <property type="protein sequence ID" value="MCW7754088.1"/>
    <property type="molecule type" value="Genomic_DNA"/>
</dbReference>
<dbReference type="EC" id="4.2.1.151" evidence="4"/>
<dbReference type="InterPro" id="IPR030868">
    <property type="entry name" value="MqnA"/>
</dbReference>
<comment type="function">
    <text evidence="4">Catalyzes the dehydration of chorismate into 3-[(1-carboxyvinyl)oxy]benzoate, a step in the biosynthesis of menaquinone (MK, vitamin K2).</text>
</comment>
<evidence type="ECO:0000256" key="4">
    <source>
        <dbReference type="HAMAP-Rule" id="MF_00995"/>
    </source>
</evidence>
<comment type="pathway">
    <text evidence="1 4">Quinol/quinone metabolism; menaquinone biosynthesis.</text>
</comment>
<dbReference type="RefSeq" id="WP_265425008.1">
    <property type="nucleotide sequence ID" value="NZ_JAPFPW010000009.1"/>
</dbReference>
<evidence type="ECO:0000256" key="2">
    <source>
        <dbReference type="ARBA" id="ARBA00022428"/>
    </source>
</evidence>
<evidence type="ECO:0000256" key="1">
    <source>
        <dbReference type="ARBA" id="ARBA00004863"/>
    </source>
</evidence>
<comment type="caution">
    <text evidence="5">The sequence shown here is derived from an EMBL/GenBank/DDBJ whole genome shotgun (WGS) entry which is preliminary data.</text>
</comment>
<evidence type="ECO:0000313" key="5">
    <source>
        <dbReference type="EMBL" id="MCW7754088.1"/>
    </source>
</evidence>
<organism evidence="5 6">
    <name type="scientific">Desulfobotulus pelophilus</name>
    <dbReference type="NCBI Taxonomy" id="2823377"/>
    <lineage>
        <taxon>Bacteria</taxon>
        <taxon>Pseudomonadati</taxon>
        <taxon>Thermodesulfobacteriota</taxon>
        <taxon>Desulfobacteria</taxon>
        <taxon>Desulfobacterales</taxon>
        <taxon>Desulfobacteraceae</taxon>
        <taxon>Desulfobotulus</taxon>
    </lineage>
</organism>
<keyword evidence="6" id="KW-1185">Reference proteome</keyword>
<dbReference type="SUPFAM" id="SSF53850">
    <property type="entry name" value="Periplasmic binding protein-like II"/>
    <property type="match status" value="1"/>
</dbReference>
<dbReference type="PANTHER" id="PTHR37690">
    <property type="entry name" value="CHORISMATE DEHYDRATASE"/>
    <property type="match status" value="1"/>
</dbReference>
<dbReference type="Proteomes" id="UP001209681">
    <property type="component" value="Unassembled WGS sequence"/>
</dbReference>
<accession>A0ABT3N9F7</accession>
<dbReference type="Pfam" id="PF02621">
    <property type="entry name" value="VitK2_biosynth"/>
    <property type="match status" value="1"/>
</dbReference>
<keyword evidence="2 4" id="KW-0474">Menaquinone biosynthesis</keyword>
<evidence type="ECO:0000256" key="3">
    <source>
        <dbReference type="ARBA" id="ARBA00023239"/>
    </source>
</evidence>
<sequence>MTSPLRIGRIDYLNVWPVYHGFDLWGPPPDTLVHTAPPAELNRMLEQGELDVSAVSAFAYGQNYRHWLLLPGLGIGCDGPVMSVLLVSKRPIHELHGARLGLSRESASAAHLLRYVLSMVGVHCFLDTIRVRSQEDLRGLDGGLVIGDAALCGHWSAVFPWVYDLGSMWKEMTGLPFVFGVWAVRRSVLEERPAAVQKVIAAFLSSMAQGEKSLAAIARRSVKEKGLDPGVAAAYFRCLQYDLPPSHIQGLNRFFLCMTEMGVMEECPALDFVCLRSADSIRQCPDCFYAL</sequence>
<dbReference type="PANTHER" id="PTHR37690:SF1">
    <property type="entry name" value="CHORISMATE DEHYDRATASE"/>
    <property type="match status" value="1"/>
</dbReference>
<keyword evidence="3 4" id="KW-0456">Lyase</keyword>
<dbReference type="CDD" id="cd13634">
    <property type="entry name" value="PBP2_Sco4506"/>
    <property type="match status" value="1"/>
</dbReference>